<keyword evidence="3" id="KW-1185">Reference proteome</keyword>
<dbReference type="Proteomes" id="UP000006316">
    <property type="component" value="Unassembled WGS sequence"/>
</dbReference>
<comment type="caution">
    <text evidence="2">The sequence shown here is derived from an EMBL/GenBank/DDBJ whole genome shotgun (WGS) entry which is preliminary data.</text>
</comment>
<dbReference type="AlphaFoldDB" id="K6DSU2"/>
<keyword evidence="1" id="KW-0812">Transmembrane</keyword>
<evidence type="ECO:0000313" key="2">
    <source>
        <dbReference type="EMBL" id="EKN63851.1"/>
    </source>
</evidence>
<keyword evidence="1" id="KW-1133">Transmembrane helix</keyword>
<accession>K6DSU2</accession>
<organism evidence="2 3">
    <name type="scientific">Neobacillus bataviensis LMG 21833</name>
    <dbReference type="NCBI Taxonomy" id="1117379"/>
    <lineage>
        <taxon>Bacteria</taxon>
        <taxon>Bacillati</taxon>
        <taxon>Bacillota</taxon>
        <taxon>Bacilli</taxon>
        <taxon>Bacillales</taxon>
        <taxon>Bacillaceae</taxon>
        <taxon>Neobacillus</taxon>
    </lineage>
</organism>
<proteinExistence type="predicted"/>
<name>K6DSU2_9BACI</name>
<feature type="transmembrane region" description="Helical" evidence="1">
    <location>
        <begin position="35"/>
        <end position="52"/>
    </location>
</feature>
<sequence length="62" mass="7061">MNLNVRFLTTIVTALLFTVLVFMNFLGYWKANSTIQILFFFIMIGSVLNAGTEIGKNLKKRS</sequence>
<gene>
    <name evidence="2" type="ORF">BABA_24100</name>
</gene>
<reference evidence="2 3" key="1">
    <citation type="journal article" date="2012" name="Front. Microbiol.">
        <title>Redundancy and modularity in membrane-associated dissimilatory nitrate reduction in Bacillus.</title>
        <authorList>
            <person name="Heylen K."/>
            <person name="Keltjens J."/>
        </authorList>
    </citation>
    <scope>NUCLEOTIDE SEQUENCE [LARGE SCALE GENOMIC DNA]</scope>
    <source>
        <strain evidence="3">LMG 21833T</strain>
    </source>
</reference>
<protein>
    <submittedName>
        <fullName evidence="2">Uncharacterized protein</fullName>
    </submittedName>
</protein>
<feature type="transmembrane region" description="Helical" evidence="1">
    <location>
        <begin position="7"/>
        <end position="29"/>
    </location>
</feature>
<keyword evidence="1" id="KW-0472">Membrane</keyword>
<evidence type="ECO:0000256" key="1">
    <source>
        <dbReference type="SAM" id="Phobius"/>
    </source>
</evidence>
<dbReference type="EMBL" id="AJLS01000153">
    <property type="protein sequence ID" value="EKN63851.1"/>
    <property type="molecule type" value="Genomic_DNA"/>
</dbReference>
<evidence type="ECO:0000313" key="3">
    <source>
        <dbReference type="Proteomes" id="UP000006316"/>
    </source>
</evidence>